<organism evidence="2">
    <name type="scientific">Capitella teleta</name>
    <name type="common">Polychaete worm</name>
    <dbReference type="NCBI Taxonomy" id="283909"/>
    <lineage>
        <taxon>Eukaryota</taxon>
        <taxon>Metazoa</taxon>
        <taxon>Spiralia</taxon>
        <taxon>Lophotrochozoa</taxon>
        <taxon>Annelida</taxon>
        <taxon>Polychaeta</taxon>
        <taxon>Sedentaria</taxon>
        <taxon>Scolecida</taxon>
        <taxon>Capitellidae</taxon>
        <taxon>Capitella</taxon>
    </lineage>
</organism>
<dbReference type="AlphaFoldDB" id="R7V6X0"/>
<evidence type="ECO:0000313" key="4">
    <source>
        <dbReference type="Proteomes" id="UP000014760"/>
    </source>
</evidence>
<feature type="chain" id="PRO_5008788809" description="Farnesoic acid O-methyl transferase domain-containing protein" evidence="1">
    <location>
        <begin position="19"/>
        <end position="185"/>
    </location>
</feature>
<dbReference type="EnsemblMetazoa" id="CapteT202218">
    <property type="protein sequence ID" value="CapteP202218"/>
    <property type="gene ID" value="CapteG202218"/>
</dbReference>
<feature type="signal peptide" evidence="1">
    <location>
        <begin position="1"/>
        <end position="18"/>
    </location>
</feature>
<keyword evidence="1" id="KW-0732">Signal</keyword>
<evidence type="ECO:0000256" key="1">
    <source>
        <dbReference type="SAM" id="SignalP"/>
    </source>
</evidence>
<evidence type="ECO:0000313" key="2">
    <source>
        <dbReference type="EMBL" id="ELU12116.1"/>
    </source>
</evidence>
<dbReference type="OrthoDB" id="6156557at2759"/>
<accession>R7V6X0</accession>
<evidence type="ECO:0000313" key="3">
    <source>
        <dbReference type="EnsemblMetazoa" id="CapteP202218"/>
    </source>
</evidence>
<reference evidence="4" key="1">
    <citation type="submission" date="2012-12" db="EMBL/GenBank/DDBJ databases">
        <authorList>
            <person name="Hellsten U."/>
            <person name="Grimwood J."/>
            <person name="Chapman J.A."/>
            <person name="Shapiro H."/>
            <person name="Aerts A."/>
            <person name="Otillar R.P."/>
            <person name="Terry A.Y."/>
            <person name="Boore J.L."/>
            <person name="Simakov O."/>
            <person name="Marletaz F."/>
            <person name="Cho S.-J."/>
            <person name="Edsinger-Gonzales E."/>
            <person name="Havlak P."/>
            <person name="Kuo D.-H."/>
            <person name="Larsson T."/>
            <person name="Lv J."/>
            <person name="Arendt D."/>
            <person name="Savage R."/>
            <person name="Osoegawa K."/>
            <person name="de Jong P."/>
            <person name="Lindberg D.R."/>
            <person name="Seaver E.C."/>
            <person name="Weisblat D.A."/>
            <person name="Putnam N.H."/>
            <person name="Grigoriev I.V."/>
            <person name="Rokhsar D.S."/>
        </authorList>
    </citation>
    <scope>NUCLEOTIDE SEQUENCE</scope>
    <source>
        <strain evidence="4">I ESC-2004</strain>
    </source>
</reference>
<keyword evidence="4" id="KW-1185">Reference proteome</keyword>
<reference evidence="2 4" key="2">
    <citation type="journal article" date="2013" name="Nature">
        <title>Insights into bilaterian evolution from three spiralian genomes.</title>
        <authorList>
            <person name="Simakov O."/>
            <person name="Marletaz F."/>
            <person name="Cho S.J."/>
            <person name="Edsinger-Gonzales E."/>
            <person name="Havlak P."/>
            <person name="Hellsten U."/>
            <person name="Kuo D.H."/>
            <person name="Larsson T."/>
            <person name="Lv J."/>
            <person name="Arendt D."/>
            <person name="Savage R."/>
            <person name="Osoegawa K."/>
            <person name="de Jong P."/>
            <person name="Grimwood J."/>
            <person name="Chapman J.A."/>
            <person name="Shapiro H."/>
            <person name="Aerts A."/>
            <person name="Otillar R.P."/>
            <person name="Terry A.Y."/>
            <person name="Boore J.L."/>
            <person name="Grigoriev I.V."/>
            <person name="Lindberg D.R."/>
            <person name="Seaver E.C."/>
            <person name="Weisblat D.A."/>
            <person name="Putnam N.H."/>
            <person name="Rokhsar D.S."/>
        </authorList>
    </citation>
    <scope>NUCLEOTIDE SEQUENCE</scope>
    <source>
        <strain evidence="2 4">I ESC-2004</strain>
    </source>
</reference>
<dbReference type="EMBL" id="AMQN01005496">
    <property type="status" value="NOT_ANNOTATED_CDS"/>
    <property type="molecule type" value="Genomic_DNA"/>
</dbReference>
<evidence type="ECO:0008006" key="5">
    <source>
        <dbReference type="Google" id="ProtNLM"/>
    </source>
</evidence>
<protein>
    <recommendedName>
        <fullName evidence="5">Farnesoic acid O-methyl transferase domain-containing protein</fullName>
    </recommendedName>
</protein>
<name>R7V6X0_CAPTE</name>
<sequence length="185" mass="20968">MKIFVVLMCALFADFAMGDVDMCLMQKLSTTDYDSFVNHYPGSNHVYFGIKACAESNIQVFVPFDKGLYFKLFFGPPSDDTASVWMSKFKPSEKELYLGGSTEVSLDCNTMKYFWMKWVDGTLLVGQGLQLESRELFKIDDNDVRSKLSSSMDYDVDYIVGSIEIDNQCGILRADWNVSLSSLHV</sequence>
<dbReference type="EMBL" id="KB296162">
    <property type="protein sequence ID" value="ELU12116.1"/>
    <property type="molecule type" value="Genomic_DNA"/>
</dbReference>
<proteinExistence type="predicted"/>
<dbReference type="HOGENOM" id="CLU_104324_0_0_1"/>
<dbReference type="Proteomes" id="UP000014760">
    <property type="component" value="Unassembled WGS sequence"/>
</dbReference>
<gene>
    <name evidence="2" type="ORF">CAPTEDRAFT_202218</name>
</gene>
<reference evidence="3" key="3">
    <citation type="submission" date="2015-06" db="UniProtKB">
        <authorList>
            <consortium name="EnsemblMetazoa"/>
        </authorList>
    </citation>
    <scope>IDENTIFICATION</scope>
</reference>